<keyword evidence="2" id="KW-0408">Iron</keyword>
<gene>
    <name evidence="3" type="ORF">KDA_40190</name>
</gene>
<dbReference type="InterPro" id="IPR036396">
    <property type="entry name" value="Cyt_P450_sf"/>
</dbReference>
<evidence type="ECO:0000256" key="1">
    <source>
        <dbReference type="ARBA" id="ARBA00010617"/>
    </source>
</evidence>
<dbReference type="PANTHER" id="PTHR46696:SF1">
    <property type="entry name" value="CYTOCHROME P450 YJIB-RELATED"/>
    <property type="match status" value="1"/>
</dbReference>
<keyword evidence="2" id="KW-0349">Heme</keyword>
<evidence type="ECO:0000256" key="2">
    <source>
        <dbReference type="RuleBase" id="RU000461"/>
    </source>
</evidence>
<organism evidence="3 4">
    <name type="scientific">Dictyobacter alpinus</name>
    <dbReference type="NCBI Taxonomy" id="2014873"/>
    <lineage>
        <taxon>Bacteria</taxon>
        <taxon>Bacillati</taxon>
        <taxon>Chloroflexota</taxon>
        <taxon>Ktedonobacteria</taxon>
        <taxon>Ktedonobacterales</taxon>
        <taxon>Dictyobacteraceae</taxon>
        <taxon>Dictyobacter</taxon>
    </lineage>
</organism>
<dbReference type="AlphaFoldDB" id="A0A402BB09"/>
<keyword evidence="2" id="KW-0479">Metal-binding</keyword>
<proteinExistence type="inferred from homology"/>
<dbReference type="OrthoDB" id="9801155at2"/>
<dbReference type="GO" id="GO:0004497">
    <property type="term" value="F:monooxygenase activity"/>
    <property type="evidence" value="ECO:0007669"/>
    <property type="project" value="UniProtKB-KW"/>
</dbReference>
<dbReference type="SUPFAM" id="SSF48264">
    <property type="entry name" value="Cytochrome P450"/>
    <property type="match status" value="1"/>
</dbReference>
<keyword evidence="2" id="KW-0560">Oxidoreductase</keyword>
<dbReference type="EMBL" id="BIFT01000001">
    <property type="protein sequence ID" value="GCE28535.1"/>
    <property type="molecule type" value="Genomic_DNA"/>
</dbReference>
<dbReference type="GO" id="GO:0020037">
    <property type="term" value="F:heme binding"/>
    <property type="evidence" value="ECO:0007669"/>
    <property type="project" value="InterPro"/>
</dbReference>
<accession>A0A402BB09</accession>
<protein>
    <submittedName>
        <fullName evidence="3">Cytochrome P450</fullName>
    </submittedName>
</protein>
<dbReference type="GO" id="GO:0005506">
    <property type="term" value="F:iron ion binding"/>
    <property type="evidence" value="ECO:0007669"/>
    <property type="project" value="InterPro"/>
</dbReference>
<sequence length="398" mass="45519">MQNQQNKLLQFSQIRRQYKQPHNLYDMLRSQDQIFFDRSIQSWLVTAYGPSVAILDDSRFSAELGANAVATPPSVSKQILFLDGELHQQAQDVILHQLAYLVRDIPNKIRDFAHITLSQAHQKGEIDIVKDFASPISLFSISHVLGISTTRMEELHEIERWSDTFSDITSGYFGGDKADIQRLEDYFRRLIAYKRYNRGNDLLSAFLQAEGVYQTEDDLIANCIMVFAAGRATTKKLLGNGIPLLVEHWSTIQPLFQKQPRSLVKQVSEELLRYITPTRYLVRQAREDVDLSGQFPGAHHIKQGEKIFLFLEAANRDGGHFPQPDQFQPQRRPNKHIAFGYGTHQCPGATLARMEIQIALETFLTMISLRPEMSETMPPIWNPNPNLGGYSSCPFRLR</sequence>
<name>A0A402BB09_9CHLR</name>
<dbReference type="InterPro" id="IPR002397">
    <property type="entry name" value="Cyt_P450_B"/>
</dbReference>
<evidence type="ECO:0000313" key="3">
    <source>
        <dbReference type="EMBL" id="GCE28535.1"/>
    </source>
</evidence>
<dbReference type="Pfam" id="PF00067">
    <property type="entry name" value="p450"/>
    <property type="match status" value="1"/>
</dbReference>
<dbReference type="GO" id="GO:0016705">
    <property type="term" value="F:oxidoreductase activity, acting on paired donors, with incorporation or reduction of molecular oxygen"/>
    <property type="evidence" value="ECO:0007669"/>
    <property type="project" value="InterPro"/>
</dbReference>
<keyword evidence="2" id="KW-0503">Monooxygenase</keyword>
<evidence type="ECO:0000313" key="4">
    <source>
        <dbReference type="Proteomes" id="UP000287171"/>
    </source>
</evidence>
<dbReference type="RefSeq" id="WP_126628742.1">
    <property type="nucleotide sequence ID" value="NZ_BIFT01000001.1"/>
</dbReference>
<dbReference type="PROSITE" id="PS00086">
    <property type="entry name" value="CYTOCHROME_P450"/>
    <property type="match status" value="1"/>
</dbReference>
<dbReference type="PRINTS" id="PR00359">
    <property type="entry name" value="BP450"/>
</dbReference>
<dbReference type="Proteomes" id="UP000287171">
    <property type="component" value="Unassembled WGS sequence"/>
</dbReference>
<keyword evidence="4" id="KW-1185">Reference proteome</keyword>
<comment type="caution">
    <text evidence="3">The sequence shown here is derived from an EMBL/GenBank/DDBJ whole genome shotgun (WGS) entry which is preliminary data.</text>
</comment>
<comment type="similarity">
    <text evidence="1 2">Belongs to the cytochrome P450 family.</text>
</comment>
<dbReference type="InterPro" id="IPR017972">
    <property type="entry name" value="Cyt_P450_CS"/>
</dbReference>
<dbReference type="PANTHER" id="PTHR46696">
    <property type="entry name" value="P450, PUTATIVE (EUROFUNG)-RELATED"/>
    <property type="match status" value="1"/>
</dbReference>
<dbReference type="InterPro" id="IPR001128">
    <property type="entry name" value="Cyt_P450"/>
</dbReference>
<dbReference type="Gene3D" id="1.10.630.10">
    <property type="entry name" value="Cytochrome P450"/>
    <property type="match status" value="1"/>
</dbReference>
<reference evidence="4" key="1">
    <citation type="submission" date="2018-12" db="EMBL/GenBank/DDBJ databases">
        <title>Tengunoibacter tsumagoiensis gen. nov., sp. nov., Dictyobacter kobayashii sp. nov., D. alpinus sp. nov., and D. joshuensis sp. nov. and description of Dictyobacteraceae fam. nov. within the order Ktedonobacterales isolated from Tengu-no-mugimeshi.</title>
        <authorList>
            <person name="Wang C.M."/>
            <person name="Zheng Y."/>
            <person name="Sakai Y."/>
            <person name="Toyoda A."/>
            <person name="Minakuchi Y."/>
            <person name="Abe K."/>
            <person name="Yokota A."/>
            <person name="Yabe S."/>
        </authorList>
    </citation>
    <scope>NUCLEOTIDE SEQUENCE [LARGE SCALE GENOMIC DNA]</scope>
    <source>
        <strain evidence="4">Uno16</strain>
    </source>
</reference>